<dbReference type="PANTHER" id="PTHR43483:SF3">
    <property type="entry name" value="MEMBRANE TRANSPORTER PROTEIN HI_0806-RELATED"/>
    <property type="match status" value="1"/>
</dbReference>
<feature type="transmembrane region" description="Helical" evidence="6">
    <location>
        <begin position="185"/>
        <end position="205"/>
    </location>
</feature>
<accession>A0A5M9RBR5</accession>
<feature type="transmembrane region" description="Helical" evidence="6">
    <location>
        <begin position="66"/>
        <end position="88"/>
    </location>
</feature>
<keyword evidence="3 6" id="KW-0812">Transmembrane</keyword>
<dbReference type="Proteomes" id="UP000322181">
    <property type="component" value="Unassembled WGS sequence"/>
</dbReference>
<comment type="similarity">
    <text evidence="2 6">Belongs to the 4-toluene sulfonate uptake permease (TSUP) (TC 2.A.102) family.</text>
</comment>
<keyword evidence="5 6" id="KW-0472">Membrane</keyword>
<dbReference type="GO" id="GO:0005886">
    <property type="term" value="C:plasma membrane"/>
    <property type="evidence" value="ECO:0007669"/>
    <property type="project" value="UniProtKB-SubCell"/>
</dbReference>
<dbReference type="InterPro" id="IPR002781">
    <property type="entry name" value="TM_pro_TauE-like"/>
</dbReference>
<proteinExistence type="inferred from homology"/>
<feature type="transmembrane region" description="Helical" evidence="6">
    <location>
        <begin position="217"/>
        <end position="236"/>
    </location>
</feature>
<dbReference type="Pfam" id="PF01925">
    <property type="entry name" value="TauE"/>
    <property type="match status" value="1"/>
</dbReference>
<comment type="subcellular location">
    <subcellularLocation>
        <location evidence="6">Cell membrane</location>
        <topology evidence="6">Multi-pass membrane protein</topology>
    </subcellularLocation>
    <subcellularLocation>
        <location evidence="1">Membrane</location>
        <topology evidence="1">Multi-pass membrane protein</topology>
    </subcellularLocation>
</comment>
<comment type="caution">
    <text evidence="7">The sequence shown here is derived from an EMBL/GenBank/DDBJ whole genome shotgun (WGS) entry which is preliminary data.</text>
</comment>
<evidence type="ECO:0000256" key="6">
    <source>
        <dbReference type="RuleBase" id="RU363041"/>
    </source>
</evidence>
<dbReference type="OrthoDB" id="119832at2"/>
<feature type="transmembrane region" description="Helical" evidence="6">
    <location>
        <begin position="41"/>
        <end position="59"/>
    </location>
</feature>
<evidence type="ECO:0000256" key="1">
    <source>
        <dbReference type="ARBA" id="ARBA00004141"/>
    </source>
</evidence>
<feature type="transmembrane region" description="Helical" evidence="6">
    <location>
        <begin position="153"/>
        <end position="173"/>
    </location>
</feature>
<keyword evidence="4 6" id="KW-1133">Transmembrane helix</keyword>
<evidence type="ECO:0000256" key="2">
    <source>
        <dbReference type="ARBA" id="ARBA00009142"/>
    </source>
</evidence>
<evidence type="ECO:0000256" key="3">
    <source>
        <dbReference type="ARBA" id="ARBA00022692"/>
    </source>
</evidence>
<evidence type="ECO:0000313" key="7">
    <source>
        <dbReference type="EMBL" id="KAA8717476.1"/>
    </source>
</evidence>
<dbReference type="EMBL" id="VXKB01000001">
    <property type="protein sequence ID" value="KAA8717476.1"/>
    <property type="molecule type" value="Genomic_DNA"/>
</dbReference>
<reference evidence="7 8" key="1">
    <citation type="submission" date="2019-09" db="EMBL/GenBank/DDBJ databases">
        <title>Draft genome sequence of various Type strains from the CCUG.</title>
        <authorList>
            <person name="Pineiro-Iglesias B."/>
            <person name="Tunovic T."/>
            <person name="Unosson C."/>
            <person name="Inganas E."/>
            <person name="Ohlen M."/>
            <person name="Cardew S."/>
            <person name="Jensie-Markopoulos S."/>
            <person name="Salva-Serra F."/>
            <person name="Jaen-Luchoro D."/>
            <person name="Karlsson R."/>
            <person name="Svensson-Stadler L."/>
            <person name="Chun J."/>
            <person name="Moore E."/>
        </authorList>
    </citation>
    <scope>NUCLEOTIDE SEQUENCE [LARGE SCALE GENOMIC DNA]</scope>
    <source>
        <strain evidence="7 8">CCUG 53682T</strain>
    </source>
</reference>
<dbReference type="RefSeq" id="WP_067361692.1">
    <property type="nucleotide sequence ID" value="NZ_BAAAFS010000001.1"/>
</dbReference>
<feature type="transmembrane region" description="Helical" evidence="6">
    <location>
        <begin position="125"/>
        <end position="147"/>
    </location>
</feature>
<organism evidence="7 8">
    <name type="scientific">Morganella psychrotolerans</name>
    <dbReference type="NCBI Taxonomy" id="368603"/>
    <lineage>
        <taxon>Bacteria</taxon>
        <taxon>Pseudomonadati</taxon>
        <taxon>Pseudomonadota</taxon>
        <taxon>Gammaproteobacteria</taxon>
        <taxon>Enterobacterales</taxon>
        <taxon>Morganellaceae</taxon>
        <taxon>Morganella</taxon>
    </lineage>
</organism>
<evidence type="ECO:0000256" key="4">
    <source>
        <dbReference type="ARBA" id="ARBA00022989"/>
    </source>
</evidence>
<keyword evidence="6" id="KW-1003">Cell membrane</keyword>
<evidence type="ECO:0000256" key="5">
    <source>
        <dbReference type="ARBA" id="ARBA00023136"/>
    </source>
</evidence>
<protein>
    <recommendedName>
        <fullName evidence="6">Probable membrane transporter protein</fullName>
    </recommendedName>
</protein>
<evidence type="ECO:0000313" key="8">
    <source>
        <dbReference type="Proteomes" id="UP000322181"/>
    </source>
</evidence>
<dbReference type="PANTHER" id="PTHR43483">
    <property type="entry name" value="MEMBRANE TRANSPORTER PROTEIN HI_0806-RELATED"/>
    <property type="match status" value="1"/>
</dbReference>
<sequence>MSYLLLSLTSIIAGLISGVTGTGSSLILIPVLTATLGAKEAVPVMAIAALLGNISRVVIWRKNIDWSAFCWFALPALPAVVAGANTLIALPESILNTTLGIFFLALCPARHWLKRSNFTLRPLHLLFCGIFTGFLTGLVFSTGPLMLPLLSAYGLLPAPLLATESAISFLLYLTKSVAFTRLGVLTPNIIISGLLTGMMIALGSLGAKRIVLALPPAFYSLILDGVLIMAGVGLVLG</sequence>
<feature type="transmembrane region" description="Helical" evidence="6">
    <location>
        <begin position="94"/>
        <end position="113"/>
    </location>
</feature>
<gene>
    <name evidence="7" type="ORF">F4V73_06445</name>
</gene>
<dbReference type="AlphaFoldDB" id="A0A5M9RBR5"/>
<name>A0A5M9RBR5_9GAMM</name>